<protein>
    <recommendedName>
        <fullName evidence="4">Transmembrane protein</fullName>
    </recommendedName>
</protein>
<accession>A0AAN8ZNV9</accession>
<proteinExistence type="predicted"/>
<reference evidence="2 3" key="1">
    <citation type="submission" date="2023-12" db="EMBL/GenBank/DDBJ databases">
        <title>A high-quality genome assembly for Dillenia turbinata (Dilleniales).</title>
        <authorList>
            <person name="Chanderbali A."/>
        </authorList>
    </citation>
    <scope>NUCLEOTIDE SEQUENCE [LARGE SCALE GENOMIC DNA]</scope>
    <source>
        <strain evidence="2">LSX21</strain>
        <tissue evidence="2">Leaf</tissue>
    </source>
</reference>
<name>A0AAN8ZNV9_9MAGN</name>
<evidence type="ECO:0008006" key="4">
    <source>
        <dbReference type="Google" id="ProtNLM"/>
    </source>
</evidence>
<sequence>MARDNGDDVIQNSNFQPPIITATAESHLQLHRSSAKPNPKILSLILKVIVMIFVVSLFFIFVGIAAIFLLHICFAGGALHRRHRRHRHFIISPIFDSDLQNPNLGLSIEDVNKLPLFIFSQIEESWACVECVVCLEGDLAMVKEIGDFTLSTIRSGRLL</sequence>
<keyword evidence="1" id="KW-0472">Membrane</keyword>
<feature type="transmembrane region" description="Helical" evidence="1">
    <location>
        <begin position="48"/>
        <end position="79"/>
    </location>
</feature>
<comment type="caution">
    <text evidence="2">The sequence shown here is derived from an EMBL/GenBank/DDBJ whole genome shotgun (WGS) entry which is preliminary data.</text>
</comment>
<evidence type="ECO:0000256" key="1">
    <source>
        <dbReference type="SAM" id="Phobius"/>
    </source>
</evidence>
<dbReference type="AlphaFoldDB" id="A0AAN8ZNV9"/>
<dbReference type="Proteomes" id="UP001370490">
    <property type="component" value="Unassembled WGS sequence"/>
</dbReference>
<gene>
    <name evidence="2" type="ORF">RJ641_025384</name>
</gene>
<keyword evidence="1" id="KW-1133">Transmembrane helix</keyword>
<keyword evidence="1" id="KW-0812">Transmembrane</keyword>
<keyword evidence="3" id="KW-1185">Reference proteome</keyword>
<dbReference type="EMBL" id="JBAMMX010000003">
    <property type="protein sequence ID" value="KAK6944282.1"/>
    <property type="molecule type" value="Genomic_DNA"/>
</dbReference>
<evidence type="ECO:0000313" key="2">
    <source>
        <dbReference type="EMBL" id="KAK6944282.1"/>
    </source>
</evidence>
<organism evidence="2 3">
    <name type="scientific">Dillenia turbinata</name>
    <dbReference type="NCBI Taxonomy" id="194707"/>
    <lineage>
        <taxon>Eukaryota</taxon>
        <taxon>Viridiplantae</taxon>
        <taxon>Streptophyta</taxon>
        <taxon>Embryophyta</taxon>
        <taxon>Tracheophyta</taxon>
        <taxon>Spermatophyta</taxon>
        <taxon>Magnoliopsida</taxon>
        <taxon>eudicotyledons</taxon>
        <taxon>Gunneridae</taxon>
        <taxon>Pentapetalae</taxon>
        <taxon>Dilleniales</taxon>
        <taxon>Dilleniaceae</taxon>
        <taxon>Dillenia</taxon>
    </lineage>
</organism>
<evidence type="ECO:0000313" key="3">
    <source>
        <dbReference type="Proteomes" id="UP001370490"/>
    </source>
</evidence>